<evidence type="ECO:0000313" key="2">
    <source>
        <dbReference type="EMBL" id="CCH43821.1"/>
    </source>
</evidence>
<sequence length="402" mass="45431">MSDEREEYPLFTIQKENETFHYFLSYQKTEVSNINFQLVNKPNGEESSSTIINKDNLPEHFKNGIDIVVIDSVNSGIGRKNRDIYQSVIKPIFDQLDIQHTYLKTTSSDSITDFAKTLDLTKEHTILLISGDTSIIELINGLPKEQGPDKHDLNLILIPLGTGNALVSSAGVFSEVDAIKNIFSHDKSSFPLYEAQFPQDSYAPYLNNRPIDKVIFSIVISWGCHAQMVYRAEAPELRPLGVERFKIAAAEMFKGKLDYNCDIVILEGGQEKRFTESTIHKYSSILAVPRLEKNYNVSPDSQLKKSELHVLEFGDIPLPEFIGLLHEPYKGRAHVDHEKTIYEAVQPGREIILRLNEEDEERSVICADGISVKVKNALGKEVKIRFLSSDDLNYKLNLVGLA</sequence>
<evidence type="ECO:0000313" key="3">
    <source>
        <dbReference type="Proteomes" id="UP000009328"/>
    </source>
</evidence>
<gene>
    <name evidence="2" type="ORF">BN7_3375</name>
</gene>
<dbReference type="Proteomes" id="UP000009328">
    <property type="component" value="Unassembled WGS sequence"/>
</dbReference>
<dbReference type="InterPro" id="IPR016064">
    <property type="entry name" value="NAD/diacylglycerol_kinase_sf"/>
</dbReference>
<dbReference type="EMBL" id="CAIF01000090">
    <property type="protein sequence ID" value="CCH43821.1"/>
    <property type="molecule type" value="Genomic_DNA"/>
</dbReference>
<dbReference type="GO" id="GO:0046512">
    <property type="term" value="P:sphingosine biosynthetic process"/>
    <property type="evidence" value="ECO:0007669"/>
    <property type="project" value="TreeGrafter"/>
</dbReference>
<accession>K0KLH1</accession>
<dbReference type="InterPro" id="IPR017438">
    <property type="entry name" value="ATP-NAD_kinase_N"/>
</dbReference>
<organism evidence="2 3">
    <name type="scientific">Wickerhamomyces ciferrii (strain ATCC 14091 / BCRC 22168 / CBS 111 / JCM 3599 / NBRC 0793 / NRRL Y-1031 F-60-10)</name>
    <name type="common">Yeast</name>
    <name type="synonym">Pichia ciferrii</name>
    <dbReference type="NCBI Taxonomy" id="1206466"/>
    <lineage>
        <taxon>Eukaryota</taxon>
        <taxon>Fungi</taxon>
        <taxon>Dikarya</taxon>
        <taxon>Ascomycota</taxon>
        <taxon>Saccharomycotina</taxon>
        <taxon>Saccharomycetes</taxon>
        <taxon>Phaffomycetales</taxon>
        <taxon>Wickerhamomycetaceae</taxon>
        <taxon>Wickerhamomyces</taxon>
    </lineage>
</organism>
<dbReference type="Pfam" id="PF00781">
    <property type="entry name" value="DAGK_cat"/>
    <property type="match status" value="1"/>
</dbReference>
<dbReference type="AlphaFoldDB" id="K0KLH1"/>
<dbReference type="InParanoid" id="K0KLH1"/>
<evidence type="ECO:0000259" key="1">
    <source>
        <dbReference type="Pfam" id="PF00781"/>
    </source>
</evidence>
<dbReference type="SUPFAM" id="SSF111331">
    <property type="entry name" value="NAD kinase/diacylglycerol kinase-like"/>
    <property type="match status" value="1"/>
</dbReference>
<dbReference type="Gene3D" id="3.40.50.10330">
    <property type="entry name" value="Probable inorganic polyphosphate/atp-NAD kinase, domain 1"/>
    <property type="match status" value="1"/>
</dbReference>
<name>K0KLH1_WICCF</name>
<feature type="domain" description="DAGKc" evidence="1">
    <location>
        <begin position="72"/>
        <end position="186"/>
    </location>
</feature>
<dbReference type="PANTHER" id="PTHR12358">
    <property type="entry name" value="SPHINGOSINE KINASE"/>
    <property type="match status" value="1"/>
</dbReference>
<dbReference type="GO" id="GO:0001727">
    <property type="term" value="F:lipid kinase activity"/>
    <property type="evidence" value="ECO:0007669"/>
    <property type="project" value="TreeGrafter"/>
</dbReference>
<keyword evidence="2" id="KW-0808">Transferase</keyword>
<keyword evidence="2" id="KW-0418">Kinase</keyword>
<comment type="caution">
    <text evidence="2">The sequence shown here is derived from an EMBL/GenBank/DDBJ whole genome shotgun (WGS) entry which is preliminary data.</text>
</comment>
<protein>
    <submittedName>
        <fullName evidence="2">Lipid kinase</fullName>
        <ecNumber evidence="2">2.7.1.-</ecNumber>
    </submittedName>
</protein>
<dbReference type="HOGENOM" id="CLU_021934_1_0_1"/>
<dbReference type="GO" id="GO:0005737">
    <property type="term" value="C:cytoplasm"/>
    <property type="evidence" value="ECO:0007669"/>
    <property type="project" value="TreeGrafter"/>
</dbReference>
<dbReference type="InterPro" id="IPR050187">
    <property type="entry name" value="Lipid_Phosphate_FormReg"/>
</dbReference>
<reference evidence="2 3" key="1">
    <citation type="journal article" date="2012" name="Eukaryot. Cell">
        <title>Draft genome sequence of Wickerhamomyces ciferrii NRRL Y-1031 F-60-10.</title>
        <authorList>
            <person name="Schneider J."/>
            <person name="Andrea H."/>
            <person name="Blom J."/>
            <person name="Jaenicke S."/>
            <person name="Ruckert C."/>
            <person name="Schorsch C."/>
            <person name="Szczepanowski R."/>
            <person name="Farwick M."/>
            <person name="Goesmann A."/>
            <person name="Puhler A."/>
            <person name="Schaffer S."/>
            <person name="Tauch A."/>
            <person name="Kohler T."/>
            <person name="Brinkrolf K."/>
        </authorList>
    </citation>
    <scope>NUCLEOTIDE SEQUENCE [LARGE SCALE GENOMIC DNA]</scope>
    <source>
        <strain evidence="3">ATCC 14091 / BCRC 22168 / CBS 111 / JCM 3599 / NBRC 0793 / NRRL Y-1031 F-60-10</strain>
    </source>
</reference>
<dbReference type="STRING" id="1206466.K0KLH1"/>
<dbReference type="EC" id="2.7.1.-" evidence="2"/>
<dbReference type="eggNOG" id="ENOG502QPZS">
    <property type="taxonomic scope" value="Eukaryota"/>
</dbReference>
<keyword evidence="3" id="KW-1185">Reference proteome</keyword>
<dbReference type="PANTHER" id="PTHR12358:SF108">
    <property type="entry name" value="DAGKC DOMAIN-CONTAINING PROTEIN"/>
    <property type="match status" value="1"/>
</dbReference>
<dbReference type="InterPro" id="IPR001206">
    <property type="entry name" value="Diacylglycerol_kinase_cat_dom"/>
</dbReference>
<dbReference type="GO" id="GO:0016020">
    <property type="term" value="C:membrane"/>
    <property type="evidence" value="ECO:0007669"/>
    <property type="project" value="TreeGrafter"/>
</dbReference>
<proteinExistence type="predicted"/>
<dbReference type="Gene3D" id="2.60.200.40">
    <property type="match status" value="1"/>
</dbReference>